<keyword evidence="2" id="KW-1185">Reference proteome</keyword>
<evidence type="ECO:0000313" key="1">
    <source>
        <dbReference type="EMBL" id="KAH7153327.1"/>
    </source>
</evidence>
<reference evidence="1" key="1">
    <citation type="journal article" date="2021" name="Nat. Commun.">
        <title>Genetic determinants of endophytism in the Arabidopsis root mycobiome.</title>
        <authorList>
            <person name="Mesny F."/>
            <person name="Miyauchi S."/>
            <person name="Thiergart T."/>
            <person name="Pickel B."/>
            <person name="Atanasova L."/>
            <person name="Karlsson M."/>
            <person name="Huettel B."/>
            <person name="Barry K.W."/>
            <person name="Haridas S."/>
            <person name="Chen C."/>
            <person name="Bauer D."/>
            <person name="Andreopoulos W."/>
            <person name="Pangilinan J."/>
            <person name="LaButti K."/>
            <person name="Riley R."/>
            <person name="Lipzen A."/>
            <person name="Clum A."/>
            <person name="Drula E."/>
            <person name="Henrissat B."/>
            <person name="Kohler A."/>
            <person name="Grigoriev I.V."/>
            <person name="Martin F.M."/>
            <person name="Hacquard S."/>
        </authorList>
    </citation>
    <scope>NUCLEOTIDE SEQUENCE</scope>
    <source>
        <strain evidence="1">MPI-CAGE-AT-0147</strain>
    </source>
</reference>
<accession>A0A9P9J6S9</accession>
<dbReference type="OrthoDB" id="4955540at2759"/>
<evidence type="ECO:0000313" key="2">
    <source>
        <dbReference type="Proteomes" id="UP000738349"/>
    </source>
</evidence>
<gene>
    <name evidence="1" type="ORF">EDB81DRAFT_584572</name>
</gene>
<proteinExistence type="predicted"/>
<dbReference type="Proteomes" id="UP000738349">
    <property type="component" value="Unassembled WGS sequence"/>
</dbReference>
<protein>
    <submittedName>
        <fullName evidence="1">Uncharacterized protein</fullName>
    </submittedName>
</protein>
<name>A0A9P9J6S9_9HYPO</name>
<organism evidence="1 2">
    <name type="scientific">Dactylonectria macrodidyma</name>
    <dbReference type="NCBI Taxonomy" id="307937"/>
    <lineage>
        <taxon>Eukaryota</taxon>
        <taxon>Fungi</taxon>
        <taxon>Dikarya</taxon>
        <taxon>Ascomycota</taxon>
        <taxon>Pezizomycotina</taxon>
        <taxon>Sordariomycetes</taxon>
        <taxon>Hypocreomycetidae</taxon>
        <taxon>Hypocreales</taxon>
        <taxon>Nectriaceae</taxon>
        <taxon>Dactylonectria</taxon>
    </lineage>
</organism>
<feature type="non-terminal residue" evidence="1">
    <location>
        <position position="122"/>
    </location>
</feature>
<sequence>MSTINMIRYYFHKNRERLPEARIRRLITLAYQTARDKELYPRAVFIRSEVHNTTSVDGKRQIDPLGEHVTFSYKCQDHLGRNTHVTCHGYVNNSQTLELRKATYTGEKPDSTKKMSGGVVWP</sequence>
<comment type="caution">
    <text evidence="1">The sequence shown here is derived from an EMBL/GenBank/DDBJ whole genome shotgun (WGS) entry which is preliminary data.</text>
</comment>
<dbReference type="AlphaFoldDB" id="A0A9P9J6S9"/>
<dbReference type="EMBL" id="JAGMUV010000006">
    <property type="protein sequence ID" value="KAH7153327.1"/>
    <property type="molecule type" value="Genomic_DNA"/>
</dbReference>